<protein>
    <recommendedName>
        <fullName evidence="3">Lipoprotein</fullName>
    </recommendedName>
</protein>
<proteinExistence type="predicted"/>
<dbReference type="EMBL" id="JBHSAC010000025">
    <property type="protein sequence ID" value="MFC3931724.1"/>
    <property type="molecule type" value="Genomic_DNA"/>
</dbReference>
<gene>
    <name evidence="1" type="ORF">ACFOSE_02810</name>
</gene>
<reference evidence="2" key="1">
    <citation type="journal article" date="2019" name="Int. J. Syst. Evol. Microbiol.">
        <title>The Global Catalogue of Microorganisms (GCM) 10K type strain sequencing project: providing services to taxonomists for standard genome sequencing and annotation.</title>
        <authorList>
            <consortium name="The Broad Institute Genomics Platform"/>
            <consortium name="The Broad Institute Genome Sequencing Center for Infectious Disease"/>
            <person name="Wu L."/>
            <person name="Ma J."/>
        </authorList>
    </citation>
    <scope>NUCLEOTIDE SEQUENCE [LARGE SCALE GENOMIC DNA]</scope>
    <source>
        <strain evidence="2">CCUG 58728</strain>
    </source>
</reference>
<evidence type="ECO:0000313" key="1">
    <source>
        <dbReference type="EMBL" id="MFC3931724.1"/>
    </source>
</evidence>
<dbReference type="PROSITE" id="PS51257">
    <property type="entry name" value="PROKAR_LIPOPROTEIN"/>
    <property type="match status" value="1"/>
</dbReference>
<comment type="caution">
    <text evidence="1">The sequence shown here is derived from an EMBL/GenBank/DDBJ whole genome shotgun (WGS) entry which is preliminary data.</text>
</comment>
<dbReference type="RefSeq" id="WP_380430237.1">
    <property type="nucleotide sequence ID" value="NZ_JBHSAC010000025.1"/>
</dbReference>
<name>A0ABV8D024_9STRE</name>
<keyword evidence="2" id="KW-1185">Reference proteome</keyword>
<organism evidence="1 2">
    <name type="scientific">Streptococcus dentapri</name>
    <dbReference type="NCBI Taxonomy" id="573564"/>
    <lineage>
        <taxon>Bacteria</taxon>
        <taxon>Bacillati</taxon>
        <taxon>Bacillota</taxon>
        <taxon>Bacilli</taxon>
        <taxon>Lactobacillales</taxon>
        <taxon>Streptococcaceae</taxon>
        <taxon>Streptococcus</taxon>
    </lineage>
</organism>
<accession>A0ABV8D024</accession>
<evidence type="ECO:0008006" key="3">
    <source>
        <dbReference type="Google" id="ProtNLM"/>
    </source>
</evidence>
<evidence type="ECO:0000313" key="2">
    <source>
        <dbReference type="Proteomes" id="UP001595901"/>
    </source>
</evidence>
<dbReference type="Proteomes" id="UP001595901">
    <property type="component" value="Unassembled WGS sequence"/>
</dbReference>
<sequence>MRSFLKRHWKSLLAVVCLLIFSCGSYVGYQVYHEHQLKDYYSKFVYYKSPQKIKHYSFLNAKTVAVSWINTDPISEQYISNHSKKYVKKFEEVSSNYLIRDKIRLRGYPSSYRTIEPAFDRNILQKGEYWTIELYKVNQKSINRKPIKINVADVVRKVNKHYVPYMLSITRTNGKAYIRVSYSDTNKRSGAIFIDIATQKVVNSSQLQATSFLDRTAADSFYYLSDLDNYLSNQGINFYDNTISLTKKGIKNSKQWQIAKKYPKVYQILKNGGKLYLMQDGTDMDETAKILQLFTKEGNDIFDGVKIPAEYTTDGQEHTVRSYEEFKKYYKVEG</sequence>